<dbReference type="SUPFAM" id="SSF51905">
    <property type="entry name" value="FAD/NAD(P)-binding domain"/>
    <property type="match status" value="1"/>
</dbReference>
<keyword evidence="3" id="KW-0285">Flavoprotein</keyword>
<organism evidence="7 8">
    <name type="scientific">Myceligenerans crystallogenes</name>
    <dbReference type="NCBI Taxonomy" id="316335"/>
    <lineage>
        <taxon>Bacteria</taxon>
        <taxon>Bacillati</taxon>
        <taxon>Actinomycetota</taxon>
        <taxon>Actinomycetes</taxon>
        <taxon>Micrococcales</taxon>
        <taxon>Promicromonosporaceae</taxon>
        <taxon>Myceligenerans</taxon>
    </lineage>
</organism>
<evidence type="ECO:0000256" key="5">
    <source>
        <dbReference type="ARBA" id="ARBA00023002"/>
    </source>
</evidence>
<evidence type="ECO:0000313" key="8">
    <source>
        <dbReference type="Proteomes" id="UP001501094"/>
    </source>
</evidence>
<evidence type="ECO:0000313" key="7">
    <source>
        <dbReference type="EMBL" id="GAA1865929.1"/>
    </source>
</evidence>
<evidence type="ECO:0000256" key="4">
    <source>
        <dbReference type="ARBA" id="ARBA00022827"/>
    </source>
</evidence>
<dbReference type="PRINTS" id="PR00469">
    <property type="entry name" value="PNDRDTASEII"/>
</dbReference>
<comment type="caution">
    <text evidence="7">The sequence shown here is derived from an EMBL/GenBank/DDBJ whole genome shotgun (WGS) entry which is preliminary data.</text>
</comment>
<evidence type="ECO:0000256" key="1">
    <source>
        <dbReference type="ARBA" id="ARBA00001974"/>
    </source>
</evidence>
<dbReference type="EMBL" id="BAAANL010000005">
    <property type="protein sequence ID" value="GAA1865929.1"/>
    <property type="molecule type" value="Genomic_DNA"/>
</dbReference>
<dbReference type="Gene3D" id="3.50.50.100">
    <property type="match status" value="1"/>
</dbReference>
<dbReference type="InterPro" id="IPR051169">
    <property type="entry name" value="NADH-Q_oxidoreductase"/>
</dbReference>
<keyword evidence="4" id="KW-0274">FAD</keyword>
<dbReference type="PANTHER" id="PTHR42913">
    <property type="entry name" value="APOPTOSIS-INDUCING FACTOR 1"/>
    <property type="match status" value="1"/>
</dbReference>
<feature type="domain" description="FAD/NAD(P)-binding" evidence="6">
    <location>
        <begin position="5"/>
        <end position="276"/>
    </location>
</feature>
<evidence type="ECO:0000256" key="2">
    <source>
        <dbReference type="ARBA" id="ARBA00005272"/>
    </source>
</evidence>
<comment type="similarity">
    <text evidence="2">Belongs to the NADH dehydrogenase family.</text>
</comment>
<evidence type="ECO:0000256" key="3">
    <source>
        <dbReference type="ARBA" id="ARBA00022630"/>
    </source>
</evidence>
<dbReference type="Proteomes" id="UP001501094">
    <property type="component" value="Unassembled WGS sequence"/>
</dbReference>
<keyword evidence="8" id="KW-1185">Reference proteome</keyword>
<dbReference type="InterPro" id="IPR023753">
    <property type="entry name" value="FAD/NAD-binding_dom"/>
</dbReference>
<dbReference type="PRINTS" id="PR00368">
    <property type="entry name" value="FADPNR"/>
</dbReference>
<dbReference type="RefSeq" id="WP_344103309.1">
    <property type="nucleotide sequence ID" value="NZ_BAAANL010000005.1"/>
</dbReference>
<keyword evidence="5" id="KW-0560">Oxidoreductase</keyword>
<proteinExistence type="inferred from homology"/>
<accession>A0ABP4ZNX9</accession>
<comment type="cofactor">
    <cofactor evidence="1">
        <name>FAD</name>
        <dbReference type="ChEBI" id="CHEBI:57692"/>
    </cofactor>
</comment>
<gene>
    <name evidence="7" type="ORF">GCM10009751_25050</name>
</gene>
<dbReference type="Pfam" id="PF07992">
    <property type="entry name" value="Pyr_redox_2"/>
    <property type="match status" value="1"/>
</dbReference>
<dbReference type="InterPro" id="IPR036188">
    <property type="entry name" value="FAD/NAD-bd_sf"/>
</dbReference>
<sequence length="394" mass="41581">MSSTRVVVIGAGYAGVLAANRLTQRDDVAVTLINPRAEFVERIRLHQLVAGNHSAVHRLEDVLAPRARLLVDAVERIDAPARDLTLASGEHVGYDRLVYAVGSRSTTPDVPGAAEHAYRLSTVEEARSLRARLDEIAPGAPIVVVGAGPTGIESAAELAEQGRAVTLVCGERLGPYLHPRLRGVVGERLARLGVSVLQGAGASVEQVMPDAVRLADGRTLPAAATVWTAGFGVPDLARRSGLSTDDAGRLLTDETLTSIDDDRIVAAGDSAAPSDAPFRMSCQAALPLGAIAADTVLAGIEGREPRTANVVFAGQCLSLGRGDGLFQLATMDDRATPRSVGSGRSGAWLKELVCASTVKELRREARRPGQSKLHRLVTKDIRIRYLKLAGAGMR</sequence>
<evidence type="ECO:0000259" key="6">
    <source>
        <dbReference type="Pfam" id="PF07992"/>
    </source>
</evidence>
<dbReference type="PANTHER" id="PTHR42913:SF3">
    <property type="entry name" value="64 KDA MITOCHONDRIAL NADH DEHYDROGENASE (EUROFUNG)"/>
    <property type="match status" value="1"/>
</dbReference>
<reference evidence="8" key="1">
    <citation type="journal article" date="2019" name="Int. J. Syst. Evol. Microbiol.">
        <title>The Global Catalogue of Microorganisms (GCM) 10K type strain sequencing project: providing services to taxonomists for standard genome sequencing and annotation.</title>
        <authorList>
            <consortium name="The Broad Institute Genomics Platform"/>
            <consortium name="The Broad Institute Genome Sequencing Center for Infectious Disease"/>
            <person name="Wu L."/>
            <person name="Ma J."/>
        </authorList>
    </citation>
    <scope>NUCLEOTIDE SEQUENCE [LARGE SCALE GENOMIC DNA]</scope>
    <source>
        <strain evidence="8">JCM 14326</strain>
    </source>
</reference>
<protein>
    <submittedName>
        <fullName evidence="7">FAD-dependent oxidoreductase</fullName>
    </submittedName>
</protein>
<name>A0ABP4ZNX9_9MICO</name>